<accession>A0ABX1BHS8</accession>
<dbReference type="Gene3D" id="3.30.530.20">
    <property type="match status" value="1"/>
</dbReference>
<dbReference type="RefSeq" id="WP_168017687.1">
    <property type="nucleotide sequence ID" value="NZ_JAATEP010000044.1"/>
</dbReference>
<keyword evidence="2" id="KW-1185">Reference proteome</keyword>
<dbReference type="EMBL" id="JAATEP010000044">
    <property type="protein sequence ID" value="NJP96059.1"/>
    <property type="molecule type" value="Genomic_DNA"/>
</dbReference>
<proteinExistence type="predicted"/>
<dbReference type="PANTHER" id="PTHR38588:SF1">
    <property type="entry name" value="BLL0334 PROTEIN"/>
    <property type="match status" value="1"/>
</dbReference>
<organism evidence="1 2">
    <name type="scientific">Nonomuraea composti</name>
    <dbReference type="NCBI Taxonomy" id="2720023"/>
    <lineage>
        <taxon>Bacteria</taxon>
        <taxon>Bacillati</taxon>
        <taxon>Actinomycetota</taxon>
        <taxon>Actinomycetes</taxon>
        <taxon>Streptosporangiales</taxon>
        <taxon>Streptosporangiaceae</taxon>
        <taxon>Nonomuraea</taxon>
    </lineage>
</organism>
<dbReference type="PANTHER" id="PTHR38588">
    <property type="entry name" value="BLL0334 PROTEIN"/>
    <property type="match status" value="1"/>
</dbReference>
<sequence>MRIDNDFAVPLPVDDAWTTLLDVGRIAACMPGAELDSVDGDVFSGRVKVKVGPVSLTYKGQAEITGRDAASHVAVLVARGRDARGNGTAGATVTMRLTGDGDRTRVHLLTELDVTGRPAQLGRGVMTEVSNRIINQFADELAAKLATERTTAIPATEHTTAVPAAAAGVDGTKPAAVPEHGIPARPAREINVLSLAGRSLAARLWQRIVRLFGHR</sequence>
<dbReference type="Pfam" id="PF06240">
    <property type="entry name" value="COXG"/>
    <property type="match status" value="1"/>
</dbReference>
<dbReference type="InterPro" id="IPR010419">
    <property type="entry name" value="CO_DH_gsu"/>
</dbReference>
<gene>
    <name evidence="1" type="ORF">HCN51_42625</name>
</gene>
<evidence type="ECO:0000313" key="2">
    <source>
        <dbReference type="Proteomes" id="UP000696294"/>
    </source>
</evidence>
<dbReference type="InterPro" id="IPR023393">
    <property type="entry name" value="START-like_dom_sf"/>
</dbReference>
<reference evidence="1 2" key="1">
    <citation type="submission" date="2020-03" db="EMBL/GenBank/DDBJ databases">
        <title>WGS of actinomycetes isolated from Thailand.</title>
        <authorList>
            <person name="Thawai C."/>
        </authorList>
    </citation>
    <scope>NUCLEOTIDE SEQUENCE [LARGE SCALE GENOMIC DNA]</scope>
    <source>
        <strain evidence="1 2">FMUSA5-5</strain>
    </source>
</reference>
<name>A0ABX1BHS8_9ACTN</name>
<dbReference type="Proteomes" id="UP000696294">
    <property type="component" value="Unassembled WGS sequence"/>
</dbReference>
<protein>
    <submittedName>
        <fullName evidence="1">SRPBCC family protein</fullName>
    </submittedName>
</protein>
<comment type="caution">
    <text evidence="1">The sequence shown here is derived from an EMBL/GenBank/DDBJ whole genome shotgun (WGS) entry which is preliminary data.</text>
</comment>
<dbReference type="CDD" id="cd07823">
    <property type="entry name" value="SRPBCC_5"/>
    <property type="match status" value="1"/>
</dbReference>
<dbReference type="SUPFAM" id="SSF55961">
    <property type="entry name" value="Bet v1-like"/>
    <property type="match status" value="1"/>
</dbReference>
<evidence type="ECO:0000313" key="1">
    <source>
        <dbReference type="EMBL" id="NJP96059.1"/>
    </source>
</evidence>